<reference evidence="1 2" key="1">
    <citation type="submission" date="2024-09" db="EMBL/GenBank/DDBJ databases">
        <authorList>
            <person name="Sun Q."/>
            <person name="Mori K."/>
        </authorList>
    </citation>
    <scope>NUCLEOTIDE SEQUENCE [LARGE SCALE GENOMIC DNA]</scope>
    <source>
        <strain evidence="1 2">CCM 7224</strain>
    </source>
</reference>
<proteinExistence type="predicted"/>
<dbReference type="Proteomes" id="UP001589785">
    <property type="component" value="Unassembled WGS sequence"/>
</dbReference>
<keyword evidence="2" id="KW-1185">Reference proteome</keyword>
<name>A0ABV6GRI0_9BACL</name>
<dbReference type="Pfam" id="PF09684">
    <property type="entry name" value="Tail_P2_I"/>
    <property type="match status" value="1"/>
</dbReference>
<dbReference type="RefSeq" id="WP_066231562.1">
    <property type="nucleotide sequence ID" value="NZ_JBHLVN010000029.1"/>
</dbReference>
<evidence type="ECO:0000313" key="2">
    <source>
        <dbReference type="Proteomes" id="UP001589785"/>
    </source>
</evidence>
<protein>
    <submittedName>
        <fullName evidence="1">Phage tail protein I</fullName>
    </submittedName>
</protein>
<evidence type="ECO:0000313" key="1">
    <source>
        <dbReference type="EMBL" id="MFC0297106.1"/>
    </source>
</evidence>
<dbReference type="InterPro" id="IPR006521">
    <property type="entry name" value="Tail_protein_I"/>
</dbReference>
<comment type="caution">
    <text evidence="1">The sequence shown here is derived from an EMBL/GenBank/DDBJ whole genome shotgun (WGS) entry which is preliminary data.</text>
</comment>
<gene>
    <name evidence="1" type="ORF">ACFFHQ_06465</name>
</gene>
<organism evidence="1 2">
    <name type="scientific">Geobacillus jurassicus</name>
    <dbReference type="NCBI Taxonomy" id="235932"/>
    <lineage>
        <taxon>Bacteria</taxon>
        <taxon>Bacillati</taxon>
        <taxon>Bacillota</taxon>
        <taxon>Bacilli</taxon>
        <taxon>Bacillales</taxon>
        <taxon>Anoxybacillaceae</taxon>
        <taxon>Geobacillus</taxon>
    </lineage>
</organism>
<sequence>MIKLDELRLADILPDSLKKDEVTVALAEAIEHEFQLFLQQIDILNPAAAPPSFALDMVAYEEHVDFYDPALPEQQKRALIANAELVHRRKGTAWAVEEVASIFFKNARLREWFEYDGQPYHFKIETDEDFKNESDIPVLLRLLYANKRKSTRLDAIWFRRSEGTYFKIVHTDRIRIKPVMSFRTGIAMPGGSSQTRARVLPASADGVATPYFTGEIYPGRLNNDTKTGARTASFLMLSQQYANGYSTYHYSPMPLGNATAEKNTGASIVLPRTKNGASTVAFCGKTYAGKRW</sequence>
<dbReference type="EMBL" id="JBHLVN010000029">
    <property type="protein sequence ID" value="MFC0297106.1"/>
    <property type="molecule type" value="Genomic_DNA"/>
</dbReference>
<accession>A0ABV6GRI0</accession>
<dbReference type="NCBIfam" id="TIGR01634">
    <property type="entry name" value="tail_P2_I"/>
    <property type="match status" value="1"/>
</dbReference>